<feature type="domain" description="BTB" evidence="3">
    <location>
        <begin position="392"/>
        <end position="463"/>
    </location>
</feature>
<dbReference type="PANTHER" id="PTHR22872">
    <property type="entry name" value="BTK-BINDING PROTEIN-RELATED"/>
    <property type="match status" value="1"/>
</dbReference>
<reference evidence="4" key="1">
    <citation type="journal article" date="2020" name="J. Eukaryot. Microbiol.">
        <title>De novo Sequencing, Assembly and Annotation of the Transcriptome for the Free-Living Testate Amoeba Arcella intermedia.</title>
        <authorList>
            <person name="Ribeiro G.M."/>
            <person name="Porfirio-Sousa A.L."/>
            <person name="Maurer-Alcala X.X."/>
            <person name="Katz L.A."/>
            <person name="Lahr D.J.G."/>
        </authorList>
    </citation>
    <scope>NUCLEOTIDE SEQUENCE</scope>
</reference>
<dbReference type="PROSITE" id="PS50097">
    <property type="entry name" value="BTB"/>
    <property type="match status" value="2"/>
</dbReference>
<evidence type="ECO:0000256" key="2">
    <source>
        <dbReference type="PROSITE-ProRule" id="PRU00235"/>
    </source>
</evidence>
<feature type="repeat" description="RCC1" evidence="2">
    <location>
        <begin position="169"/>
        <end position="219"/>
    </location>
</feature>
<dbReference type="InterPro" id="IPR009091">
    <property type="entry name" value="RCC1/BLIP-II"/>
</dbReference>
<proteinExistence type="predicted"/>
<dbReference type="InterPro" id="IPR051625">
    <property type="entry name" value="Signaling_Regulatory_Domain"/>
</dbReference>
<dbReference type="PROSITE" id="PS50012">
    <property type="entry name" value="RCC1_3"/>
    <property type="match status" value="4"/>
</dbReference>
<dbReference type="InterPro" id="IPR000408">
    <property type="entry name" value="Reg_chr_condens"/>
</dbReference>
<dbReference type="SMART" id="SM00225">
    <property type="entry name" value="BTB"/>
    <property type="match status" value="2"/>
</dbReference>
<feature type="domain" description="BTB" evidence="3">
    <location>
        <begin position="518"/>
        <end position="587"/>
    </location>
</feature>
<dbReference type="PRINTS" id="PR00633">
    <property type="entry name" value="RCCNDNSATION"/>
</dbReference>
<accession>A0A6B2KZ23</accession>
<dbReference type="Pfam" id="PF00651">
    <property type="entry name" value="BTB"/>
    <property type="match status" value="2"/>
</dbReference>
<dbReference type="Gene3D" id="3.30.710.10">
    <property type="entry name" value="Potassium Channel Kv1.1, Chain A"/>
    <property type="match status" value="2"/>
</dbReference>
<dbReference type="PROSITE" id="PS00626">
    <property type="entry name" value="RCC1_2"/>
    <property type="match status" value="2"/>
</dbReference>
<dbReference type="InterPro" id="IPR058923">
    <property type="entry name" value="RCC1-like_dom"/>
</dbReference>
<protein>
    <recommendedName>
        <fullName evidence="3">BTB domain-containing protein</fullName>
    </recommendedName>
</protein>
<dbReference type="Pfam" id="PF25390">
    <property type="entry name" value="WD40_RLD"/>
    <property type="match status" value="1"/>
</dbReference>
<feature type="repeat" description="RCC1" evidence="2">
    <location>
        <begin position="322"/>
        <end position="372"/>
    </location>
</feature>
<organism evidence="4">
    <name type="scientific">Arcella intermedia</name>
    <dbReference type="NCBI Taxonomy" id="1963864"/>
    <lineage>
        <taxon>Eukaryota</taxon>
        <taxon>Amoebozoa</taxon>
        <taxon>Tubulinea</taxon>
        <taxon>Elardia</taxon>
        <taxon>Arcellinida</taxon>
        <taxon>Sphaerothecina</taxon>
        <taxon>Arcellidae</taxon>
        <taxon>Arcella</taxon>
    </lineage>
</organism>
<sequence length="675" mass="75747">MLVKSLQELPELNESLKDVQKAKEEKVNMYYWGSKGNSITLEPTPFKGIFGLAIKQIACGNKHIAILTETGTVYTEGEGTYGALGLPHLKKDTTTLSLVPQLKNINIKEIACGATFTVALSDVGNVYIWGTLKWSSHFLLPCRVKSLERVFITKIACGGHHILALSKGGRVYSWGRNDWNQLGRDTTISSNAIPTKIKGLKLVESISCGALHSLAVTTMGKLFVWGNNVDERSSPIHPDAIIPTPADITINIGTGDSIKKAIAGPYNTWVLTKNSKIRRWGPFLDKRHMAKYVSLQDDNGKPIPIADIEVGNRHCLILTENGEVYSFGLSTYGQTGQGTTETVEEPKRIAMLTQRMTSISSRGDFCFCFSGIMKSLLGENLLSIFNSQSSFPDVVFHFKDNKKIYAHACILAARSSVFKNQLLDIKTKYPDKGLIDIEITTHPYELFIDMLKFIYSDRIDFSDIEKISPLSIEYEIPMLNAYVQLLRREISSVPDSTFHDDFVKALLPEDSTITKLFGNVSFILQEQHITTHKVFLVARFEYFKTMFEHGMIESQTNLIQLSGHGATTEAVHAMLQFLYSDKLDIDVNVALALIPLATQYHLSRCKSLCENIIEKEVDVESVAYVYQVSRFYGATRLQGFCLKIIQEDIVDVKKSESWKMLSEEEIREINLNNFN</sequence>
<name>A0A6B2KZ23_9EUKA</name>
<evidence type="ECO:0000313" key="4">
    <source>
        <dbReference type="EMBL" id="NDV29990.1"/>
    </source>
</evidence>
<dbReference type="CDD" id="cd14733">
    <property type="entry name" value="BACK"/>
    <property type="match status" value="1"/>
</dbReference>
<feature type="repeat" description="RCC1" evidence="2">
    <location>
        <begin position="124"/>
        <end position="168"/>
    </location>
</feature>
<dbReference type="SUPFAM" id="SSF50985">
    <property type="entry name" value="RCC1/BLIP-II"/>
    <property type="match status" value="1"/>
</dbReference>
<dbReference type="Gene3D" id="2.130.10.30">
    <property type="entry name" value="Regulator of chromosome condensation 1/beta-lactamase-inhibitor protein II"/>
    <property type="match status" value="2"/>
</dbReference>
<dbReference type="EMBL" id="GIBP01001021">
    <property type="protein sequence ID" value="NDV29990.1"/>
    <property type="molecule type" value="Transcribed_RNA"/>
</dbReference>
<dbReference type="CDD" id="cd18186">
    <property type="entry name" value="BTB_POZ_ZBTB_KLHL-like"/>
    <property type="match status" value="1"/>
</dbReference>
<dbReference type="AlphaFoldDB" id="A0A6B2KZ23"/>
<feature type="repeat" description="RCC1" evidence="2">
    <location>
        <begin position="71"/>
        <end position="123"/>
    </location>
</feature>
<dbReference type="InterPro" id="IPR011333">
    <property type="entry name" value="SKP1/BTB/POZ_sf"/>
</dbReference>
<evidence type="ECO:0000259" key="3">
    <source>
        <dbReference type="PROSITE" id="PS50097"/>
    </source>
</evidence>
<dbReference type="SUPFAM" id="SSF54695">
    <property type="entry name" value="POZ domain"/>
    <property type="match status" value="2"/>
</dbReference>
<keyword evidence="1" id="KW-0677">Repeat</keyword>
<evidence type="ECO:0000256" key="1">
    <source>
        <dbReference type="ARBA" id="ARBA00022737"/>
    </source>
</evidence>
<dbReference type="InterPro" id="IPR000210">
    <property type="entry name" value="BTB/POZ_dom"/>
</dbReference>